<evidence type="ECO:0000256" key="7">
    <source>
        <dbReference type="ARBA" id="ARBA00023015"/>
    </source>
</evidence>
<evidence type="ECO:0000256" key="11">
    <source>
        <dbReference type="HAMAP-Rule" id="MF_01479"/>
    </source>
</evidence>
<evidence type="ECO:0000259" key="12">
    <source>
        <dbReference type="PROSITE" id="PS51674"/>
    </source>
</evidence>
<comment type="PTM">
    <text evidence="11">The Fe-S cluster can be nitrosylated by nitric oxide (NO).</text>
</comment>
<sequence length="158" mass="17305">MLNLVIPQIAGSDWRKYAGCRQVDPELFFPGKGPAGAAQARDAKQVCSLCPVAVRCLQWALTNRQDSGVWGGMTESDRRVLHGRRPGRTRPASGKPVAQELLDMRGQEFLELQRKGRSPMEIAQSLGTNVQTVNNMQRLYEQLQADASRAVESAGVAA</sequence>
<evidence type="ECO:0000256" key="6">
    <source>
        <dbReference type="ARBA" id="ARBA00023014"/>
    </source>
</evidence>
<proteinExistence type="inferred from homology"/>
<evidence type="ECO:0000256" key="9">
    <source>
        <dbReference type="ARBA" id="ARBA00023157"/>
    </source>
</evidence>
<dbReference type="HAMAP" id="MF_01479">
    <property type="entry name" value="WhiB"/>
    <property type="match status" value="1"/>
</dbReference>
<name>A0ABP6NP16_9ACTN</name>
<dbReference type="RefSeq" id="WP_386547074.1">
    <property type="nucleotide sequence ID" value="NZ_BAAAUG010000252.1"/>
</dbReference>
<evidence type="ECO:0000256" key="10">
    <source>
        <dbReference type="ARBA" id="ARBA00023163"/>
    </source>
</evidence>
<keyword evidence="14" id="KW-1185">Reference proteome</keyword>
<evidence type="ECO:0000313" key="13">
    <source>
        <dbReference type="EMBL" id="GAA3154187.1"/>
    </source>
</evidence>
<keyword evidence="3 11" id="KW-0004">4Fe-4S</keyword>
<dbReference type="EMBL" id="BAAAUG010000252">
    <property type="protein sequence ID" value="GAA3154187.1"/>
    <property type="molecule type" value="Genomic_DNA"/>
</dbReference>
<evidence type="ECO:0000313" key="14">
    <source>
        <dbReference type="Proteomes" id="UP001501637"/>
    </source>
</evidence>
<keyword evidence="10 11" id="KW-0804">Transcription</keyword>
<protein>
    <recommendedName>
        <fullName evidence="11">Transcriptional regulator WhiB</fullName>
    </recommendedName>
</protein>
<evidence type="ECO:0000256" key="4">
    <source>
        <dbReference type="ARBA" id="ARBA00022723"/>
    </source>
</evidence>
<keyword evidence="8 11" id="KW-0238">DNA-binding</keyword>
<keyword evidence="7 11" id="KW-0805">Transcription regulation</keyword>
<keyword evidence="4 11" id="KW-0479">Metal-binding</keyword>
<reference evidence="14" key="1">
    <citation type="journal article" date="2019" name="Int. J. Syst. Evol. Microbiol.">
        <title>The Global Catalogue of Microorganisms (GCM) 10K type strain sequencing project: providing services to taxonomists for standard genome sequencing and annotation.</title>
        <authorList>
            <consortium name="The Broad Institute Genomics Platform"/>
            <consortium name="The Broad Institute Genome Sequencing Center for Infectious Disease"/>
            <person name="Wu L."/>
            <person name="Ma J."/>
        </authorList>
    </citation>
    <scope>NUCLEOTIDE SEQUENCE [LARGE SCALE GENOMIC DNA]</scope>
    <source>
        <strain evidence="14">JCM 9092</strain>
    </source>
</reference>
<keyword evidence="5 11" id="KW-0408">Iron</keyword>
<comment type="PTM">
    <text evidence="11">Upon Fe-S cluster removal intramolecular disulfide bonds are formed.</text>
</comment>
<accession>A0ABP6NP16</accession>
<dbReference type="Proteomes" id="UP001501637">
    <property type="component" value="Unassembled WGS sequence"/>
</dbReference>
<dbReference type="Pfam" id="PF02467">
    <property type="entry name" value="Whib"/>
    <property type="match status" value="1"/>
</dbReference>
<dbReference type="PANTHER" id="PTHR38839">
    <property type="entry name" value="TRANSCRIPTIONAL REGULATOR WHID-RELATED"/>
    <property type="match status" value="1"/>
</dbReference>
<comment type="similarity">
    <text evidence="2 11">Belongs to the WhiB family.</text>
</comment>
<keyword evidence="11" id="KW-0963">Cytoplasm</keyword>
<keyword evidence="9 11" id="KW-1015">Disulfide bond</keyword>
<dbReference type="InterPro" id="IPR034768">
    <property type="entry name" value="4FE4S_WBL"/>
</dbReference>
<feature type="binding site" evidence="11">
    <location>
        <position position="20"/>
    </location>
    <ligand>
        <name>[4Fe-4S] cluster</name>
        <dbReference type="ChEBI" id="CHEBI:49883"/>
    </ligand>
</feature>
<gene>
    <name evidence="11" type="primary">whiB</name>
    <name evidence="13" type="ORF">GCM10010449_84400</name>
</gene>
<evidence type="ECO:0000256" key="1">
    <source>
        <dbReference type="ARBA" id="ARBA00004496"/>
    </source>
</evidence>
<keyword evidence="6 11" id="KW-0411">Iron-sulfur</keyword>
<evidence type="ECO:0000256" key="2">
    <source>
        <dbReference type="ARBA" id="ARBA00006597"/>
    </source>
</evidence>
<evidence type="ECO:0000256" key="3">
    <source>
        <dbReference type="ARBA" id="ARBA00022485"/>
    </source>
</evidence>
<feature type="domain" description="4Fe-4S Wbl-type" evidence="12">
    <location>
        <begin position="19"/>
        <end position="80"/>
    </location>
</feature>
<feature type="binding site" evidence="11">
    <location>
        <position position="50"/>
    </location>
    <ligand>
        <name>[4Fe-4S] cluster</name>
        <dbReference type="ChEBI" id="CHEBI:49883"/>
    </ligand>
</feature>
<evidence type="ECO:0000256" key="8">
    <source>
        <dbReference type="ARBA" id="ARBA00023125"/>
    </source>
</evidence>
<comment type="function">
    <text evidence="11">Acts as a transcriptional regulator. Probably redox-responsive. The apo- but not holo-form probably binds DNA.</text>
</comment>
<feature type="binding site" evidence="11">
    <location>
        <position position="47"/>
    </location>
    <ligand>
        <name>[4Fe-4S] cluster</name>
        <dbReference type="ChEBI" id="CHEBI:49883"/>
    </ligand>
</feature>
<dbReference type="InterPro" id="IPR003482">
    <property type="entry name" value="Whib"/>
</dbReference>
<comment type="subcellular location">
    <subcellularLocation>
        <location evidence="1 11">Cytoplasm</location>
    </subcellularLocation>
</comment>
<comment type="caution">
    <text evidence="13">The sequence shown here is derived from an EMBL/GenBank/DDBJ whole genome shotgun (WGS) entry which is preliminary data.</text>
</comment>
<evidence type="ECO:0000256" key="5">
    <source>
        <dbReference type="ARBA" id="ARBA00023004"/>
    </source>
</evidence>
<comment type="cofactor">
    <cofactor evidence="11">
        <name>[4Fe-4S] cluster</name>
        <dbReference type="ChEBI" id="CHEBI:49883"/>
    </cofactor>
    <text evidence="11">Binds 1 [4Fe-4S] cluster per subunit. Following nitrosylation of the [4Fe-4S] cluster binds 1 [4Fe-8(NO)] cluster per subunit.</text>
</comment>
<dbReference type="PROSITE" id="PS51674">
    <property type="entry name" value="4FE4S_WBL"/>
    <property type="match status" value="1"/>
</dbReference>
<organism evidence="13 14">
    <name type="scientific">Streptomyces rectiviolaceus</name>
    <dbReference type="NCBI Taxonomy" id="332591"/>
    <lineage>
        <taxon>Bacteria</taxon>
        <taxon>Bacillati</taxon>
        <taxon>Actinomycetota</taxon>
        <taxon>Actinomycetes</taxon>
        <taxon>Kitasatosporales</taxon>
        <taxon>Streptomycetaceae</taxon>
        <taxon>Streptomyces</taxon>
    </lineage>
</organism>
<feature type="binding site" evidence="11">
    <location>
        <position position="56"/>
    </location>
    <ligand>
        <name>[4Fe-4S] cluster</name>
        <dbReference type="ChEBI" id="CHEBI:49883"/>
    </ligand>
</feature>